<evidence type="ECO:0000259" key="2">
    <source>
        <dbReference type="Pfam" id="PF13556"/>
    </source>
</evidence>
<feature type="compositionally biased region" description="Basic and acidic residues" evidence="1">
    <location>
        <begin position="171"/>
        <end position="194"/>
    </location>
</feature>
<accession>A0ABV9A726</accession>
<gene>
    <name evidence="3" type="ORF">ACFPA8_09510</name>
</gene>
<feature type="compositionally biased region" description="Low complexity" evidence="1">
    <location>
        <begin position="128"/>
        <end position="146"/>
    </location>
</feature>
<dbReference type="EMBL" id="JBHSFH010000005">
    <property type="protein sequence ID" value="MFC4494368.1"/>
    <property type="molecule type" value="Genomic_DNA"/>
</dbReference>
<feature type="region of interest" description="Disordered" evidence="1">
    <location>
        <begin position="1"/>
        <end position="25"/>
    </location>
</feature>
<evidence type="ECO:0000313" key="4">
    <source>
        <dbReference type="Proteomes" id="UP001595997"/>
    </source>
</evidence>
<dbReference type="InterPro" id="IPR025736">
    <property type="entry name" value="PucR_C-HTH_dom"/>
</dbReference>
<dbReference type="Proteomes" id="UP001595997">
    <property type="component" value="Unassembled WGS sequence"/>
</dbReference>
<dbReference type="InterPro" id="IPR042070">
    <property type="entry name" value="PucR_C-HTH_sf"/>
</dbReference>
<comment type="caution">
    <text evidence="3">The sequence shown here is derived from an EMBL/GenBank/DDBJ whole genome shotgun (WGS) entry which is preliminary data.</text>
</comment>
<dbReference type="RefSeq" id="WP_386445282.1">
    <property type="nucleotide sequence ID" value="NZ_JBHSFH010000005.1"/>
</dbReference>
<dbReference type="InterPro" id="IPR051448">
    <property type="entry name" value="CdaR-like_regulators"/>
</dbReference>
<sequence>MPEISGLPARFPAPAPRRAVDDGRDRRAEPLARRLLAEPLVQRHFADRLSLAVAVDDMTLWLTVARGRVPATALRPRFDERFDVHRAAGLSPEESLLLHRAYVRALTRDRSPSDSSQPTEHALRRGMEAAAAASVAAHGGAVATGGEAPGTSTSDELVHDGTYPGARAHGTVHDRADPRAHDRAAERTHGRSPERSPVPAVEQPLPQPPLPSAPPPLSSGDRRPAPRWCLAVILAADGERESLRRFRAANPDALITVTGTHVCAFTQERPCSPEVLGTYALVVVENGDTSRAARRAALAAVVARHYGLPFDTRQGLPLVAALDMPPEDRSAFVKACLGPLVTDSACRHLLDTLAAFLAHNLCVTATARSMYVHRHTCTYRLRAIRKLTGLDPYKPFDRMRAEFALILSRADSPWTAPRRRGA</sequence>
<feature type="domain" description="PucR C-terminal helix-turn-helix" evidence="2">
    <location>
        <begin position="349"/>
        <end position="406"/>
    </location>
</feature>
<evidence type="ECO:0000256" key="1">
    <source>
        <dbReference type="SAM" id="MobiDB-lite"/>
    </source>
</evidence>
<organism evidence="3 4">
    <name type="scientific">Streptomyces ovatisporus</name>
    <dbReference type="NCBI Taxonomy" id="1128682"/>
    <lineage>
        <taxon>Bacteria</taxon>
        <taxon>Bacillati</taxon>
        <taxon>Actinomycetota</taxon>
        <taxon>Actinomycetes</taxon>
        <taxon>Kitasatosporales</taxon>
        <taxon>Streptomycetaceae</taxon>
        <taxon>Streptomyces</taxon>
    </lineage>
</organism>
<proteinExistence type="predicted"/>
<protein>
    <submittedName>
        <fullName evidence="3">PucR family transcriptional regulator</fullName>
    </submittedName>
</protein>
<dbReference type="PANTHER" id="PTHR33744">
    <property type="entry name" value="CARBOHYDRATE DIACID REGULATOR"/>
    <property type="match status" value="1"/>
</dbReference>
<feature type="compositionally biased region" description="Pro residues" evidence="1">
    <location>
        <begin position="205"/>
        <end position="217"/>
    </location>
</feature>
<name>A0ABV9A726_9ACTN</name>
<evidence type="ECO:0000313" key="3">
    <source>
        <dbReference type="EMBL" id="MFC4494368.1"/>
    </source>
</evidence>
<dbReference type="Pfam" id="PF13556">
    <property type="entry name" value="HTH_30"/>
    <property type="match status" value="1"/>
</dbReference>
<reference evidence="4" key="1">
    <citation type="journal article" date="2019" name="Int. J. Syst. Evol. Microbiol.">
        <title>The Global Catalogue of Microorganisms (GCM) 10K type strain sequencing project: providing services to taxonomists for standard genome sequencing and annotation.</title>
        <authorList>
            <consortium name="The Broad Institute Genomics Platform"/>
            <consortium name="The Broad Institute Genome Sequencing Center for Infectious Disease"/>
            <person name="Wu L."/>
            <person name="Ma J."/>
        </authorList>
    </citation>
    <scope>NUCLEOTIDE SEQUENCE [LARGE SCALE GENOMIC DNA]</scope>
    <source>
        <strain evidence="4">CGMCC 4.7357</strain>
    </source>
</reference>
<dbReference type="Gene3D" id="1.10.10.2840">
    <property type="entry name" value="PucR C-terminal helix-turn-helix domain"/>
    <property type="match status" value="1"/>
</dbReference>
<keyword evidence="4" id="KW-1185">Reference proteome</keyword>
<feature type="region of interest" description="Disordered" evidence="1">
    <location>
        <begin position="107"/>
        <end position="222"/>
    </location>
</feature>